<name>A0ABP2Z7S3_9GAMM</name>
<keyword evidence="2" id="KW-1185">Reference proteome</keyword>
<dbReference type="Proteomes" id="UP000017548">
    <property type="component" value="Unassembled WGS sequence"/>
</dbReference>
<protein>
    <submittedName>
        <fullName evidence="1">Uncharacterized protein</fullName>
    </submittedName>
</protein>
<accession>A0ABP2Z7S3</accession>
<organism evidence="1 2">
    <name type="scientific">Shewanella decolorationis S12</name>
    <dbReference type="NCBI Taxonomy" id="1353536"/>
    <lineage>
        <taxon>Bacteria</taxon>
        <taxon>Pseudomonadati</taxon>
        <taxon>Pseudomonadota</taxon>
        <taxon>Gammaproteobacteria</taxon>
        <taxon>Alteromonadales</taxon>
        <taxon>Shewanellaceae</taxon>
        <taxon>Shewanella</taxon>
    </lineage>
</organism>
<reference evidence="1 2" key="1">
    <citation type="journal article" date="2013" name="Genome Announc.">
        <title>Draft Genome Sequence of Shewanella decolorationis S12, a Dye-Degrading Bacterium Isolated from a Wastewater Treatment Plant.</title>
        <authorList>
            <person name="Xu M."/>
            <person name="Fang Y."/>
            <person name="Liu J."/>
            <person name="Chen X."/>
            <person name="Sun G."/>
            <person name="Guo J."/>
            <person name="Hua Z."/>
            <person name="Tu Q."/>
            <person name="Wu L."/>
            <person name="Zhou J."/>
            <person name="Liu X."/>
        </authorList>
    </citation>
    <scope>NUCLEOTIDE SEQUENCE [LARGE SCALE GENOMIC DNA]</scope>
    <source>
        <strain evidence="1 2">S12</strain>
    </source>
</reference>
<sequence>MSVNLCNKSKPAVVIDDFCRQFSLKIKIYKYQNNQFSNYLHKCCNESQNLNAANINHIHKGRIDKA</sequence>
<gene>
    <name evidence="1" type="ORF">SHD_0307</name>
</gene>
<evidence type="ECO:0000313" key="2">
    <source>
        <dbReference type="Proteomes" id="UP000017548"/>
    </source>
</evidence>
<proteinExistence type="predicted"/>
<evidence type="ECO:0000313" key="1">
    <source>
        <dbReference type="EMBL" id="ESE43067.1"/>
    </source>
</evidence>
<dbReference type="EMBL" id="AXZL01000036">
    <property type="protein sequence ID" value="ESE43067.1"/>
    <property type="molecule type" value="Genomic_DNA"/>
</dbReference>
<comment type="caution">
    <text evidence="1">The sequence shown here is derived from an EMBL/GenBank/DDBJ whole genome shotgun (WGS) entry which is preliminary data.</text>
</comment>